<comment type="caution">
    <text evidence="1">The sequence shown here is derived from an EMBL/GenBank/DDBJ whole genome shotgun (WGS) entry which is preliminary data.</text>
</comment>
<accession>A0ABW5S9W3</accession>
<evidence type="ECO:0000313" key="2">
    <source>
        <dbReference type="Proteomes" id="UP001597357"/>
    </source>
</evidence>
<sequence length="51" mass="6027">MKTNPPQELRVQSLGFTFKRKSSSFITWMKELTSSNPYYANKALFHKEMNL</sequence>
<evidence type="ECO:0000313" key="1">
    <source>
        <dbReference type="EMBL" id="MFD2696558.1"/>
    </source>
</evidence>
<proteinExistence type="predicted"/>
<reference evidence="2" key="1">
    <citation type="journal article" date="2019" name="Int. J. Syst. Evol. Microbiol.">
        <title>The Global Catalogue of Microorganisms (GCM) 10K type strain sequencing project: providing services to taxonomists for standard genome sequencing and annotation.</title>
        <authorList>
            <consortium name="The Broad Institute Genomics Platform"/>
            <consortium name="The Broad Institute Genome Sequencing Center for Infectious Disease"/>
            <person name="Wu L."/>
            <person name="Ma J."/>
        </authorList>
    </citation>
    <scope>NUCLEOTIDE SEQUENCE [LARGE SCALE GENOMIC DNA]</scope>
    <source>
        <strain evidence="2">KCTC 42255</strain>
    </source>
</reference>
<gene>
    <name evidence="1" type="ORF">ACFSQ0_00985</name>
</gene>
<dbReference type="EMBL" id="JBHULZ010000004">
    <property type="protein sequence ID" value="MFD2696558.1"/>
    <property type="molecule type" value="Genomic_DNA"/>
</dbReference>
<organism evidence="1 2">
    <name type="scientific">Mesonia sediminis</name>
    <dbReference type="NCBI Taxonomy" id="1703946"/>
    <lineage>
        <taxon>Bacteria</taxon>
        <taxon>Pseudomonadati</taxon>
        <taxon>Bacteroidota</taxon>
        <taxon>Flavobacteriia</taxon>
        <taxon>Flavobacteriales</taxon>
        <taxon>Flavobacteriaceae</taxon>
        <taxon>Mesonia</taxon>
    </lineage>
</organism>
<dbReference type="Proteomes" id="UP001597357">
    <property type="component" value="Unassembled WGS sequence"/>
</dbReference>
<protein>
    <submittedName>
        <fullName evidence="1">Uncharacterized protein</fullName>
    </submittedName>
</protein>
<name>A0ABW5S9W3_9FLAO</name>
<dbReference type="RefSeq" id="WP_379042861.1">
    <property type="nucleotide sequence ID" value="NZ_JBHULZ010000004.1"/>
</dbReference>
<keyword evidence="2" id="KW-1185">Reference proteome</keyword>